<organism evidence="2 3">
    <name type="scientific">Trachymyrmex cornetzi</name>
    <dbReference type="NCBI Taxonomy" id="471704"/>
    <lineage>
        <taxon>Eukaryota</taxon>
        <taxon>Metazoa</taxon>
        <taxon>Ecdysozoa</taxon>
        <taxon>Arthropoda</taxon>
        <taxon>Hexapoda</taxon>
        <taxon>Insecta</taxon>
        <taxon>Pterygota</taxon>
        <taxon>Neoptera</taxon>
        <taxon>Endopterygota</taxon>
        <taxon>Hymenoptera</taxon>
        <taxon>Apocrita</taxon>
        <taxon>Aculeata</taxon>
        <taxon>Formicoidea</taxon>
        <taxon>Formicidae</taxon>
        <taxon>Myrmicinae</taxon>
        <taxon>Trachymyrmex</taxon>
    </lineage>
</organism>
<proteinExistence type="predicted"/>
<dbReference type="EMBL" id="KQ980184">
    <property type="protein sequence ID" value="KYN17319.1"/>
    <property type="molecule type" value="Genomic_DNA"/>
</dbReference>
<dbReference type="InterPro" id="IPR052055">
    <property type="entry name" value="Hepadnavirus_pol/RT"/>
</dbReference>
<dbReference type="InterPro" id="IPR004875">
    <property type="entry name" value="DDE_SF_endonuclease_dom"/>
</dbReference>
<gene>
    <name evidence="2" type="ORF">ALC57_10394</name>
</gene>
<keyword evidence="3" id="KW-1185">Reference proteome</keyword>
<evidence type="ECO:0000259" key="1">
    <source>
        <dbReference type="Pfam" id="PF03184"/>
    </source>
</evidence>
<dbReference type="PANTHER" id="PTHR33050">
    <property type="entry name" value="REVERSE TRANSCRIPTASE DOMAIN-CONTAINING PROTEIN"/>
    <property type="match status" value="1"/>
</dbReference>
<sequence length="345" mass="39676">MSLLSSLGFKFNYAKSQLKATQNCKFLGFIFNSLSQSITISPKRRAALFRMTLHYASRPRYRIRDFASMIGFLVSICPAVQYGLLYTKEFARRKFLTLVGANRNYAVKMEISTHLAKNFRWWIKISIQHPRLMSLVRQIHCNKLIIKVPYQIKTSGPGSDARNHSSLFDRLQWTHLVKNVKPSRANRILLLLDNHDSHLSINALNYAKENGIIMLSFPPHCSYKMQPLDVSVYDPLKKFLSTAQDSWILNQPGKTISIYDIPSIVRNVLPLALTPSNIMAGFRVSIYPLNPNAFTDMDFAPSYVTDRVEAPQHENIVAVSNVNAIHYIYISYKNYLNRLFFSKFI</sequence>
<protein>
    <recommendedName>
        <fullName evidence="1">DDE-1 domain-containing protein</fullName>
    </recommendedName>
</protein>
<reference evidence="2 3" key="1">
    <citation type="submission" date="2015-09" db="EMBL/GenBank/DDBJ databases">
        <title>Trachymyrmex cornetzi WGS genome.</title>
        <authorList>
            <person name="Nygaard S."/>
            <person name="Hu H."/>
            <person name="Boomsma J."/>
            <person name="Zhang G."/>
        </authorList>
    </citation>
    <scope>NUCLEOTIDE SEQUENCE [LARGE SCALE GENOMIC DNA]</scope>
    <source>
        <strain evidence="2">Tcor2-1</strain>
        <tissue evidence="2">Whole body</tissue>
    </source>
</reference>
<dbReference type="GO" id="GO:0003676">
    <property type="term" value="F:nucleic acid binding"/>
    <property type="evidence" value="ECO:0007669"/>
    <property type="project" value="InterPro"/>
</dbReference>
<evidence type="ECO:0000313" key="3">
    <source>
        <dbReference type="Proteomes" id="UP000078492"/>
    </source>
</evidence>
<dbReference type="PANTHER" id="PTHR33050:SF7">
    <property type="entry name" value="RIBONUCLEASE H"/>
    <property type="match status" value="1"/>
</dbReference>
<accession>A0A151J469</accession>
<name>A0A151J469_9HYME</name>
<feature type="domain" description="DDE-1" evidence="1">
    <location>
        <begin position="173"/>
        <end position="254"/>
    </location>
</feature>
<dbReference type="Pfam" id="PF03184">
    <property type="entry name" value="DDE_1"/>
    <property type="match status" value="1"/>
</dbReference>
<dbReference type="AlphaFoldDB" id="A0A151J469"/>
<dbReference type="Proteomes" id="UP000078492">
    <property type="component" value="Unassembled WGS sequence"/>
</dbReference>
<evidence type="ECO:0000313" key="2">
    <source>
        <dbReference type="EMBL" id="KYN17319.1"/>
    </source>
</evidence>
<dbReference type="STRING" id="471704.A0A151J469"/>